<accession>A0A1N7K3J7</accession>
<evidence type="ECO:0000313" key="2">
    <source>
        <dbReference type="EMBL" id="SIS56128.1"/>
    </source>
</evidence>
<gene>
    <name evidence="2" type="ORF">SAMN05421761_101414</name>
</gene>
<sequence length="222" mass="25241">MKNNTLSDRLTAIFSNKVLLFKIAITIFHLVGVMGMSLPVLRPYFQLLTPFHLLLSTILLLVFHKEWNKAFIGFMIISFTIGYGSEVMGVHTGFPFGNYSYGPVLGFQMLEVPLLIGVNWLLLVYLTGGVLHGKIHNNFLAAAIASLMMVVLDYLIEPVAVKLDFWTWENDVIPLSNFIGWFGVAFLIHLIYRKLSFEKQNPLSLYLLINLTIFFILLNILL</sequence>
<dbReference type="Pfam" id="PF04240">
    <property type="entry name" value="Caroten_synth"/>
    <property type="match status" value="1"/>
</dbReference>
<keyword evidence="1" id="KW-0472">Membrane</keyword>
<dbReference type="STRING" id="529505.SAMN05421761_101414"/>
<evidence type="ECO:0000313" key="3">
    <source>
        <dbReference type="Proteomes" id="UP000186026"/>
    </source>
</evidence>
<dbReference type="PANTHER" id="PTHR39419">
    <property type="entry name" value="SLL0814 PROTEIN"/>
    <property type="match status" value="1"/>
</dbReference>
<feature type="transmembrane region" description="Helical" evidence="1">
    <location>
        <begin position="203"/>
        <end position="221"/>
    </location>
</feature>
<reference evidence="3" key="1">
    <citation type="submission" date="2017-01" db="EMBL/GenBank/DDBJ databases">
        <authorList>
            <person name="Varghese N."/>
            <person name="Submissions S."/>
        </authorList>
    </citation>
    <scope>NUCLEOTIDE SEQUENCE [LARGE SCALE GENOMIC DNA]</scope>
    <source>
        <strain evidence="3">DSM 46698</strain>
    </source>
</reference>
<keyword evidence="1" id="KW-1133">Transmembrane helix</keyword>
<proteinExistence type="predicted"/>
<dbReference type="InterPro" id="IPR007354">
    <property type="entry name" value="CruF-like"/>
</dbReference>
<keyword evidence="3" id="KW-1185">Reference proteome</keyword>
<feature type="transmembrane region" description="Helical" evidence="1">
    <location>
        <begin position="70"/>
        <end position="92"/>
    </location>
</feature>
<feature type="transmembrane region" description="Helical" evidence="1">
    <location>
        <begin position="172"/>
        <end position="191"/>
    </location>
</feature>
<feature type="transmembrane region" description="Helical" evidence="1">
    <location>
        <begin position="112"/>
        <end position="131"/>
    </location>
</feature>
<organism evidence="2 3">
    <name type="scientific">Belliella pelovolcani</name>
    <dbReference type="NCBI Taxonomy" id="529505"/>
    <lineage>
        <taxon>Bacteria</taxon>
        <taxon>Pseudomonadati</taxon>
        <taxon>Bacteroidota</taxon>
        <taxon>Cytophagia</taxon>
        <taxon>Cytophagales</taxon>
        <taxon>Cyclobacteriaceae</taxon>
        <taxon>Belliella</taxon>
    </lineage>
</organism>
<feature type="transmembrane region" description="Helical" evidence="1">
    <location>
        <begin position="44"/>
        <end position="63"/>
    </location>
</feature>
<dbReference type="AlphaFoldDB" id="A0A1N7K3J7"/>
<name>A0A1N7K3J7_9BACT</name>
<evidence type="ECO:0000256" key="1">
    <source>
        <dbReference type="SAM" id="Phobius"/>
    </source>
</evidence>
<keyword evidence="1" id="KW-0812">Transmembrane</keyword>
<dbReference type="PANTHER" id="PTHR39419:SF1">
    <property type="entry name" value="SLL0814 PROTEIN"/>
    <property type="match status" value="1"/>
</dbReference>
<dbReference type="Proteomes" id="UP000186026">
    <property type="component" value="Unassembled WGS sequence"/>
</dbReference>
<protein>
    <submittedName>
        <fullName evidence="2">Putative membrane protein</fullName>
    </submittedName>
</protein>
<feature type="transmembrane region" description="Helical" evidence="1">
    <location>
        <begin position="20"/>
        <end position="38"/>
    </location>
</feature>
<dbReference type="EMBL" id="FTOP01000001">
    <property type="protein sequence ID" value="SIS56128.1"/>
    <property type="molecule type" value="Genomic_DNA"/>
</dbReference>
<dbReference type="RefSeq" id="WP_076498061.1">
    <property type="nucleotide sequence ID" value="NZ_FTOP01000001.1"/>
</dbReference>
<dbReference type="OrthoDB" id="9811293at2"/>
<feature type="transmembrane region" description="Helical" evidence="1">
    <location>
        <begin position="138"/>
        <end position="156"/>
    </location>
</feature>